<dbReference type="PRINTS" id="PR00344">
    <property type="entry name" value="BCTRLSENSOR"/>
</dbReference>
<dbReference type="PANTHER" id="PTHR43711">
    <property type="entry name" value="TWO-COMPONENT HISTIDINE KINASE"/>
    <property type="match status" value="1"/>
</dbReference>
<dbReference type="EC" id="2.7.13.3" evidence="3"/>
<dbReference type="Gene3D" id="3.30.565.10">
    <property type="entry name" value="Histidine kinase-like ATPase, C-terminal domain"/>
    <property type="match status" value="1"/>
</dbReference>
<gene>
    <name evidence="15" type="ORF">BJ959_001576</name>
</gene>
<dbReference type="Pfam" id="PF05231">
    <property type="entry name" value="MASE1"/>
    <property type="match status" value="1"/>
</dbReference>
<organism evidence="15 16">
    <name type="scientific">Microcella frigidaquae</name>
    <dbReference type="NCBI Taxonomy" id="424758"/>
    <lineage>
        <taxon>Bacteria</taxon>
        <taxon>Bacillati</taxon>
        <taxon>Actinomycetota</taxon>
        <taxon>Actinomycetes</taxon>
        <taxon>Micrococcales</taxon>
        <taxon>Microbacteriaceae</taxon>
        <taxon>Microcella</taxon>
    </lineage>
</organism>
<evidence type="ECO:0000256" key="1">
    <source>
        <dbReference type="ARBA" id="ARBA00000085"/>
    </source>
</evidence>
<keyword evidence="9 13" id="KW-1133">Transmembrane helix</keyword>
<evidence type="ECO:0000256" key="13">
    <source>
        <dbReference type="SAM" id="Phobius"/>
    </source>
</evidence>
<evidence type="ECO:0000256" key="10">
    <source>
        <dbReference type="ARBA" id="ARBA00023012"/>
    </source>
</evidence>
<accession>A0A840X6R2</accession>
<dbReference type="SUPFAM" id="SSF55874">
    <property type="entry name" value="ATPase domain of HSP90 chaperone/DNA topoisomerase II/histidine kinase"/>
    <property type="match status" value="1"/>
</dbReference>
<evidence type="ECO:0000313" key="16">
    <source>
        <dbReference type="Proteomes" id="UP000552883"/>
    </source>
</evidence>
<comment type="caution">
    <text evidence="15">The sequence shown here is derived from an EMBL/GenBank/DDBJ whole genome shotgun (WGS) entry which is preliminary data.</text>
</comment>
<dbReference type="InterPro" id="IPR003594">
    <property type="entry name" value="HATPase_dom"/>
</dbReference>
<feature type="transmembrane region" description="Helical" evidence="13">
    <location>
        <begin position="89"/>
        <end position="114"/>
    </location>
</feature>
<feature type="transmembrane region" description="Helical" evidence="13">
    <location>
        <begin position="264"/>
        <end position="286"/>
    </location>
</feature>
<feature type="transmembrane region" description="Helical" evidence="13">
    <location>
        <begin position="66"/>
        <end position="83"/>
    </location>
</feature>
<keyword evidence="10" id="KW-0902">Two-component regulatory system</keyword>
<evidence type="ECO:0000256" key="12">
    <source>
        <dbReference type="SAM" id="Coils"/>
    </source>
</evidence>
<evidence type="ECO:0000259" key="14">
    <source>
        <dbReference type="PROSITE" id="PS50109"/>
    </source>
</evidence>
<evidence type="ECO:0000256" key="4">
    <source>
        <dbReference type="ARBA" id="ARBA00022475"/>
    </source>
</evidence>
<dbReference type="InterPro" id="IPR036097">
    <property type="entry name" value="HisK_dim/P_sf"/>
</dbReference>
<proteinExistence type="predicted"/>
<comment type="subcellular location">
    <subcellularLocation>
        <location evidence="2">Cell membrane</location>
        <topology evidence="2">Multi-pass membrane protein</topology>
    </subcellularLocation>
</comment>
<dbReference type="InterPro" id="IPR004358">
    <property type="entry name" value="Sig_transdc_His_kin-like_C"/>
</dbReference>
<evidence type="ECO:0000256" key="11">
    <source>
        <dbReference type="ARBA" id="ARBA00023136"/>
    </source>
</evidence>
<evidence type="ECO:0000256" key="7">
    <source>
        <dbReference type="ARBA" id="ARBA00022692"/>
    </source>
</evidence>
<dbReference type="InterPro" id="IPR007895">
    <property type="entry name" value="MASE1"/>
</dbReference>
<evidence type="ECO:0000313" key="15">
    <source>
        <dbReference type="EMBL" id="MBB5618080.1"/>
    </source>
</evidence>
<evidence type="ECO:0000256" key="8">
    <source>
        <dbReference type="ARBA" id="ARBA00022777"/>
    </source>
</evidence>
<dbReference type="InterPro" id="IPR005467">
    <property type="entry name" value="His_kinase_dom"/>
</dbReference>
<keyword evidence="5" id="KW-0597">Phosphoprotein</keyword>
<feature type="transmembrane region" description="Helical" evidence="13">
    <location>
        <begin position="126"/>
        <end position="149"/>
    </location>
</feature>
<evidence type="ECO:0000256" key="6">
    <source>
        <dbReference type="ARBA" id="ARBA00022679"/>
    </source>
</evidence>
<name>A0A840X6R2_9MICO</name>
<feature type="transmembrane region" description="Helical" evidence="13">
    <location>
        <begin position="237"/>
        <end position="258"/>
    </location>
</feature>
<keyword evidence="4" id="KW-1003">Cell membrane</keyword>
<dbReference type="Gene3D" id="1.10.287.130">
    <property type="match status" value="1"/>
</dbReference>
<evidence type="ECO:0000256" key="3">
    <source>
        <dbReference type="ARBA" id="ARBA00012438"/>
    </source>
</evidence>
<feature type="transmembrane region" description="Helical" evidence="13">
    <location>
        <begin position="212"/>
        <end position="230"/>
    </location>
</feature>
<keyword evidence="16" id="KW-1185">Reference proteome</keyword>
<feature type="transmembrane region" description="Helical" evidence="13">
    <location>
        <begin position="187"/>
        <end position="206"/>
    </location>
</feature>
<keyword evidence="8 15" id="KW-0418">Kinase</keyword>
<dbReference type="Pfam" id="PF00512">
    <property type="entry name" value="HisKA"/>
    <property type="match status" value="1"/>
</dbReference>
<dbReference type="Pfam" id="PF02518">
    <property type="entry name" value="HATPase_c"/>
    <property type="match status" value="1"/>
</dbReference>
<reference evidence="15 16" key="1">
    <citation type="submission" date="2020-08" db="EMBL/GenBank/DDBJ databases">
        <title>Sequencing the genomes of 1000 actinobacteria strains.</title>
        <authorList>
            <person name="Klenk H.-P."/>
        </authorList>
    </citation>
    <scope>NUCLEOTIDE SEQUENCE [LARGE SCALE GENOMIC DNA]</scope>
    <source>
        <strain evidence="15 16">DSM 23889</strain>
    </source>
</reference>
<dbReference type="InterPro" id="IPR050736">
    <property type="entry name" value="Sensor_HK_Regulatory"/>
</dbReference>
<evidence type="ECO:0000256" key="9">
    <source>
        <dbReference type="ARBA" id="ARBA00022989"/>
    </source>
</evidence>
<evidence type="ECO:0000256" key="5">
    <source>
        <dbReference type="ARBA" id="ARBA00022553"/>
    </source>
</evidence>
<dbReference type="AlphaFoldDB" id="A0A840X6R2"/>
<feature type="transmembrane region" description="Helical" evidence="13">
    <location>
        <begin position="42"/>
        <end position="59"/>
    </location>
</feature>
<dbReference type="EMBL" id="JACHBS010000001">
    <property type="protein sequence ID" value="MBB5618080.1"/>
    <property type="molecule type" value="Genomic_DNA"/>
</dbReference>
<dbReference type="SUPFAM" id="SSF47384">
    <property type="entry name" value="Homodimeric domain of signal transducing histidine kinase"/>
    <property type="match status" value="1"/>
</dbReference>
<keyword evidence="11 13" id="KW-0472">Membrane</keyword>
<keyword evidence="6" id="KW-0808">Transferase</keyword>
<feature type="transmembrane region" description="Helical" evidence="13">
    <location>
        <begin position="161"/>
        <end position="180"/>
    </location>
</feature>
<dbReference type="SMART" id="SM00387">
    <property type="entry name" value="HATPase_c"/>
    <property type="match status" value="1"/>
</dbReference>
<evidence type="ECO:0000256" key="2">
    <source>
        <dbReference type="ARBA" id="ARBA00004651"/>
    </source>
</evidence>
<feature type="domain" description="Histidine kinase" evidence="14">
    <location>
        <begin position="424"/>
        <end position="644"/>
    </location>
</feature>
<dbReference type="PROSITE" id="PS50109">
    <property type="entry name" value="HIS_KIN"/>
    <property type="match status" value="1"/>
</dbReference>
<feature type="coiled-coil region" evidence="12">
    <location>
        <begin position="397"/>
        <end position="424"/>
    </location>
</feature>
<dbReference type="Proteomes" id="UP000552883">
    <property type="component" value="Unassembled WGS sequence"/>
</dbReference>
<dbReference type="InterPro" id="IPR003661">
    <property type="entry name" value="HisK_dim/P_dom"/>
</dbReference>
<sequence length="654" mass="68428">MSIMQRLASLPDNVRRATIALLLLATVPTAYLAVAFSVADPLLAAWWPAAGLSVMAGMLARGRGRWVVILLVALATGSGNLLAGRDPLFAFLLGLGNSVEVMVIAALLAPAGAALRIASLRTASRFIVVALIGAIGAGVALGAVATVFLQRPFVEAAVQLTASHASATLVTLPLVLVPLVDGRPMRALEVAVQSLALGGLVAVVFWPGNDWPTAFVPVVALLWAALRFSLIVTALQLAVTAIAVIVLTTLGGGPFAAVSDDMRAPVVLIQIFLLVYATSALLIAGARSDWFQLIRRLKAQEEALRQGIVTADAGIVILDRSLDEPHPVAINPRAREILQGELPPYAIPTLDAAIAAGATTRVEFERAGHAFEAVLAGTGSAGGADLISIVIIDVTEREERERQARELSEELSRLNAQKDDFIAAVSHELRTPVTSIIGFSEDLDDGRLPPELAASGSIIARNARRLADVIEDVLELSRLSALGGPLPPPADVDLVRLAHECAGDAQGLALGRRVRVDVADDAPASLVVRSRERDLVRVCANLLSNAVKFSPDDAVIEVALAPADDGGAIVRVIDHGVGIPEEFRDMVWERFTRAPVESHRLVPGTGLGLPIVKALLESRLGGSARLLETPGGGTTVEVVLPAAAPAVSSAHTVV</sequence>
<dbReference type="SMART" id="SM00388">
    <property type="entry name" value="HisKA"/>
    <property type="match status" value="1"/>
</dbReference>
<protein>
    <recommendedName>
        <fullName evidence="3">histidine kinase</fullName>
        <ecNumber evidence="3">2.7.13.3</ecNumber>
    </recommendedName>
</protein>
<comment type="catalytic activity">
    <reaction evidence="1">
        <text>ATP + protein L-histidine = ADP + protein N-phospho-L-histidine.</text>
        <dbReference type="EC" id="2.7.13.3"/>
    </reaction>
</comment>
<keyword evidence="12" id="KW-0175">Coiled coil</keyword>
<dbReference type="GO" id="GO:0000155">
    <property type="term" value="F:phosphorelay sensor kinase activity"/>
    <property type="evidence" value="ECO:0007669"/>
    <property type="project" value="InterPro"/>
</dbReference>
<dbReference type="PANTHER" id="PTHR43711:SF31">
    <property type="entry name" value="HISTIDINE KINASE"/>
    <property type="match status" value="1"/>
</dbReference>
<dbReference type="InterPro" id="IPR036890">
    <property type="entry name" value="HATPase_C_sf"/>
</dbReference>
<dbReference type="GO" id="GO:0005886">
    <property type="term" value="C:plasma membrane"/>
    <property type="evidence" value="ECO:0007669"/>
    <property type="project" value="UniProtKB-SubCell"/>
</dbReference>
<keyword evidence="7 13" id="KW-0812">Transmembrane</keyword>
<dbReference type="CDD" id="cd00082">
    <property type="entry name" value="HisKA"/>
    <property type="match status" value="1"/>
</dbReference>
<dbReference type="CDD" id="cd00075">
    <property type="entry name" value="HATPase"/>
    <property type="match status" value="1"/>
</dbReference>